<reference evidence="2 3" key="1">
    <citation type="submission" date="2020-08" db="EMBL/GenBank/DDBJ databases">
        <title>Genome sequence of Rhodobacteraceae bacterium Lw-13e.</title>
        <authorList>
            <person name="Poehlein A."/>
            <person name="Wolter L."/>
            <person name="Daniel R."/>
            <person name="Brinkhoff T."/>
        </authorList>
    </citation>
    <scope>NUCLEOTIDE SEQUENCE [LARGE SCALE GENOMIC DNA]</scope>
    <source>
        <strain evidence="2 3">Lw-13e</strain>
    </source>
</reference>
<protein>
    <recommendedName>
        <fullName evidence="1">Hedgehog/Intein (Hint) domain-containing protein</fullName>
    </recommendedName>
</protein>
<gene>
    <name evidence="2" type="ORF">PSAL_016080</name>
</gene>
<feature type="domain" description="Hedgehog/Intein (Hint)" evidence="1">
    <location>
        <begin position="22"/>
        <end position="135"/>
    </location>
</feature>
<dbReference type="EMBL" id="CP060436">
    <property type="protein sequence ID" value="QPM90370.1"/>
    <property type="molecule type" value="Genomic_DNA"/>
</dbReference>
<evidence type="ECO:0000313" key="2">
    <source>
        <dbReference type="EMBL" id="QPM90370.1"/>
    </source>
</evidence>
<proteinExistence type="predicted"/>
<dbReference type="OrthoDB" id="7685535at2"/>
<accession>A0A418SH46</accession>
<dbReference type="InterPro" id="IPR028992">
    <property type="entry name" value="Hedgehog/Intein_dom"/>
</dbReference>
<dbReference type="InterPro" id="IPR036844">
    <property type="entry name" value="Hint_dom_sf"/>
</dbReference>
<name>A0A418SH46_9RHOB</name>
<dbReference type="SUPFAM" id="SSF51294">
    <property type="entry name" value="Hedgehog/intein (Hint) domain"/>
    <property type="match status" value="1"/>
</dbReference>
<dbReference type="Pfam" id="PF13403">
    <property type="entry name" value="Hint_2"/>
    <property type="match status" value="1"/>
</dbReference>
<evidence type="ECO:0000259" key="1">
    <source>
        <dbReference type="Pfam" id="PF13403"/>
    </source>
</evidence>
<dbReference type="Proteomes" id="UP000283786">
    <property type="component" value="Chromosome"/>
</dbReference>
<dbReference type="KEGG" id="palw:PSAL_016080"/>
<keyword evidence="3" id="KW-1185">Reference proteome</keyword>
<sequence>MSHVHGLSLPGCETAWAAGGMLAGTRVAGAAGWQPVETLQPGDKVLTFDNGLQPVLRVRRTTVSGHGASGMTTFAGLPKVLQIPAGVIGNCATMQVLPRQGLLVKSRLSEQTYGKQLVLIHAGSLLGYCGVTRMAQGHLPEICLPEFEIGQVVFCSSGALSSCPALSEVISENCEAECGTSEYRYLTARSDRPFLNAIIQELVSDWRHNRNVAVNGL</sequence>
<evidence type="ECO:0000313" key="3">
    <source>
        <dbReference type="Proteomes" id="UP000283786"/>
    </source>
</evidence>
<organism evidence="2 3">
    <name type="scientific">Pseudooceanicola algae</name>
    <dbReference type="NCBI Taxonomy" id="1537215"/>
    <lineage>
        <taxon>Bacteria</taxon>
        <taxon>Pseudomonadati</taxon>
        <taxon>Pseudomonadota</taxon>
        <taxon>Alphaproteobacteria</taxon>
        <taxon>Rhodobacterales</taxon>
        <taxon>Paracoccaceae</taxon>
        <taxon>Pseudooceanicola</taxon>
    </lineage>
</organism>
<dbReference type="AlphaFoldDB" id="A0A418SH46"/>